<evidence type="ECO:0000313" key="1">
    <source>
        <dbReference type="EMBL" id="EHP68262.1"/>
    </source>
</evidence>
<gene>
    <name evidence="1" type="ORF">MetMK1DRAFT_00026850</name>
</gene>
<dbReference type="AlphaFoldDB" id="H2C7Y6"/>
<organism evidence="1 2">
    <name type="scientific">Metallosphaera yellowstonensis MK1</name>
    <dbReference type="NCBI Taxonomy" id="671065"/>
    <lineage>
        <taxon>Archaea</taxon>
        <taxon>Thermoproteota</taxon>
        <taxon>Thermoprotei</taxon>
        <taxon>Sulfolobales</taxon>
        <taxon>Sulfolobaceae</taxon>
        <taxon>Metallosphaera</taxon>
    </lineage>
</organism>
<reference evidence="1 2" key="1">
    <citation type="submission" date="2012-01" db="EMBL/GenBank/DDBJ databases">
        <title>Improved High-Quality Draft sequence of Metallosphaera yellowstonensis MK1.</title>
        <authorList>
            <consortium name="US DOE Joint Genome Institute"/>
            <person name="Lucas S."/>
            <person name="Han J."/>
            <person name="Cheng J.-F."/>
            <person name="Goodwin L."/>
            <person name="Pitluck S."/>
            <person name="Peters L."/>
            <person name="Teshima H."/>
            <person name="Detter J.C."/>
            <person name="Han C."/>
            <person name="Tapia R."/>
            <person name="Land M."/>
            <person name="Hauser L."/>
            <person name="Kyrpides N."/>
            <person name="Kozubal M."/>
            <person name="Macur R.E."/>
            <person name="Jay Z."/>
            <person name="Inskeep W."/>
            <person name="Woyke T."/>
        </authorList>
    </citation>
    <scope>NUCLEOTIDE SEQUENCE [LARGE SCALE GENOMIC DNA]</scope>
    <source>
        <strain evidence="1 2">MK1</strain>
    </source>
</reference>
<dbReference type="EMBL" id="JH597770">
    <property type="protein sequence ID" value="EHP68262.1"/>
    <property type="molecule type" value="Genomic_DNA"/>
</dbReference>
<dbReference type="eggNOG" id="arCOG05974">
    <property type="taxonomic scope" value="Archaea"/>
</dbReference>
<protein>
    <submittedName>
        <fullName evidence="1">Uncharacterized protein</fullName>
    </submittedName>
</protein>
<dbReference type="STRING" id="671065.MetMK1DRAFT_00026850"/>
<evidence type="ECO:0000313" key="2">
    <source>
        <dbReference type="Proteomes" id="UP000003980"/>
    </source>
</evidence>
<sequence length="197" mass="22720">MEFMDKRKRIVLLSIAKEGVAGITLDSLNSTLSLLMSKDTLAKSIEELYFSQYISLVRDGDEIRYVATKRVRNAMISLELHKFRISKYLEELKKVSEVQMEAKERLSEMSKVVDKGLRIIATAYLNLLSEEPEFTIPEFSEVVQIIYSEILSRLLPLVEKDRTQEELEKLVELVSKYMGEKEAKTLKTLLEKAKHNA</sequence>
<accession>H2C7Y6</accession>
<name>H2C7Y6_9CREN</name>
<dbReference type="RefSeq" id="WP_009074480.1">
    <property type="nucleotide sequence ID" value="NZ_JH597770.1"/>
</dbReference>
<keyword evidence="2" id="KW-1185">Reference proteome</keyword>
<dbReference type="HOGENOM" id="CLU_1381430_0_0_2"/>
<dbReference type="OrthoDB" id="34438at2157"/>
<proteinExistence type="predicted"/>
<dbReference type="Proteomes" id="UP000003980">
    <property type="component" value="Unassembled WGS sequence"/>
</dbReference>